<feature type="binding site" evidence="11">
    <location>
        <begin position="349"/>
        <end position="356"/>
    </location>
    <ligand>
        <name>ATP</name>
        <dbReference type="ChEBI" id="CHEBI:30616"/>
        <label>2</label>
    </ligand>
</feature>
<evidence type="ECO:0000256" key="12">
    <source>
        <dbReference type="SAM" id="MobiDB-lite"/>
    </source>
</evidence>
<dbReference type="Pfam" id="PF12848">
    <property type="entry name" value="ABC_tran_Xtn"/>
    <property type="match status" value="1"/>
</dbReference>
<accession>A0A369WRN0</accession>
<feature type="compositionally biased region" description="Polar residues" evidence="12">
    <location>
        <begin position="537"/>
        <end position="550"/>
    </location>
</feature>
<dbReference type="InterPro" id="IPR027417">
    <property type="entry name" value="P-loop_NTPase"/>
</dbReference>
<dbReference type="PANTHER" id="PTHR42855">
    <property type="entry name" value="ABC TRANSPORTER ATP-BINDING SUBUNIT"/>
    <property type="match status" value="1"/>
</dbReference>
<evidence type="ECO:0000256" key="9">
    <source>
        <dbReference type="ARBA" id="ARBA00049360"/>
    </source>
</evidence>
<evidence type="ECO:0000313" key="15">
    <source>
        <dbReference type="EMBL" id="RDE24317.1"/>
    </source>
</evidence>
<organism evidence="15 16">
    <name type="scientific">Motiliproteus coralliicola</name>
    <dbReference type="NCBI Taxonomy" id="2283196"/>
    <lineage>
        <taxon>Bacteria</taxon>
        <taxon>Pseudomonadati</taxon>
        <taxon>Pseudomonadota</taxon>
        <taxon>Gammaproteobacteria</taxon>
        <taxon>Oceanospirillales</taxon>
        <taxon>Oceanospirillaceae</taxon>
        <taxon>Motiliproteus</taxon>
    </lineage>
</organism>
<dbReference type="InterPro" id="IPR017871">
    <property type="entry name" value="ABC_transporter-like_CS"/>
</dbReference>
<proteinExistence type="inferred from homology"/>
<comment type="catalytic activity">
    <reaction evidence="9 11">
        <text>ATP + H2O = ADP + phosphate + H(+)</text>
        <dbReference type="Rhea" id="RHEA:13065"/>
        <dbReference type="ChEBI" id="CHEBI:15377"/>
        <dbReference type="ChEBI" id="CHEBI:15378"/>
        <dbReference type="ChEBI" id="CHEBI:30616"/>
        <dbReference type="ChEBI" id="CHEBI:43474"/>
        <dbReference type="ChEBI" id="CHEBI:456216"/>
    </reaction>
</comment>
<keyword evidence="8 11" id="KW-0234">DNA repair</keyword>
<comment type="subcellular location">
    <subcellularLocation>
        <location evidence="11">Cytoplasm</location>
    </subcellularLocation>
    <text evidence="11">Associates with ribosomes.</text>
</comment>
<dbReference type="InterPro" id="IPR003593">
    <property type="entry name" value="AAA+_ATPase"/>
</dbReference>
<evidence type="ECO:0000256" key="8">
    <source>
        <dbReference type="ARBA" id="ARBA00023204"/>
    </source>
</evidence>
<sequence length="644" mass="72950">MALLRLNQASLAFGDKPLLDHVDWVVHPGERIALIGRNGEGKSTLLKVITGSLSLDSGELWKAPETVIGVLEQELPAADERQVFEVVAEGLAHVQQLRNEYDELAVQAHDEAGLQRLERLQQQLEAVDGWHLEQKVERVLLRLGLPGQVQMQELSGGWRRRVALARALVTEPDILLLDEPTNHLDIHTIGWLEQQLLEFRGTLIFITHDRSFLQRLANRIVELDRGRLFPWEGDYSSFLKYRDQVLADEARQNALFDKKLAQEEVWIRQGIKARRTRNEGRVRALKAMRNERAERREKQGKASFSVEQAQRSGKLVVDAEAIHYSYDRQRIINDFSVRILRGDRIGLIGPNGVGKTTLLRLLLGQLQPDGGKLDIGTNLQVAYFDQLREQLDPEKTVLDNIAEGREFIEINGKRKHLIGYLSEFLFPPARTRAKVKSLSGGERNRLLLARLFSKPANVLVLDEPTNDLDLETLELLEEILSDFQGTVLLVSHDREFLDNVVTSTLVFSGGGKIREYIGGYQDWLRQGGELIQTELPQAAQQKLEQSTGQAEQDGANTAAEPTKTEAKPAPAKKKLSYKLQRELDQLPGQMEQLEAELEALQEETGAADFYQQPHDKVAQRLEALQNCEQALEQAMERWVELESM</sequence>
<dbReference type="GO" id="GO:0043022">
    <property type="term" value="F:ribosome binding"/>
    <property type="evidence" value="ECO:0007669"/>
    <property type="project" value="UniProtKB-UniRule"/>
</dbReference>
<evidence type="ECO:0000256" key="2">
    <source>
        <dbReference type="ARBA" id="ARBA00022737"/>
    </source>
</evidence>
<feature type="coiled-coil region" evidence="11">
    <location>
        <begin position="583"/>
        <end position="644"/>
    </location>
</feature>
<evidence type="ECO:0000256" key="1">
    <source>
        <dbReference type="ARBA" id="ARBA00022490"/>
    </source>
</evidence>
<dbReference type="Proteomes" id="UP000253769">
    <property type="component" value="Unassembled WGS sequence"/>
</dbReference>
<evidence type="ECO:0000256" key="10">
    <source>
        <dbReference type="ARBA" id="ARBA00061478"/>
    </source>
</evidence>
<feature type="domain" description="ABC transporter" evidence="14">
    <location>
        <begin position="317"/>
        <end position="535"/>
    </location>
</feature>
<keyword evidence="16" id="KW-1185">Reference proteome</keyword>
<dbReference type="InterPro" id="IPR001763">
    <property type="entry name" value="Rhodanese-like_dom"/>
</dbReference>
<keyword evidence="11" id="KW-0175">Coiled coil</keyword>
<dbReference type="InterPro" id="IPR037118">
    <property type="entry name" value="Val-tRNA_synth_C_sf"/>
</dbReference>
<keyword evidence="2 11" id="KW-0677">Repeat</keyword>
<evidence type="ECO:0000259" key="14">
    <source>
        <dbReference type="PROSITE" id="PS50893"/>
    </source>
</evidence>
<name>A0A369WRN0_9GAMM</name>
<dbReference type="EC" id="3.6.1.-" evidence="11"/>
<comment type="caution">
    <text evidence="15">The sequence shown here is derived from an EMBL/GenBank/DDBJ whole genome shotgun (WGS) entry which is preliminary data.</text>
</comment>
<dbReference type="InterPro" id="IPR051309">
    <property type="entry name" value="ABCF_ATPase"/>
</dbReference>
<dbReference type="Pfam" id="PF16326">
    <property type="entry name" value="ABC_tran_CTD"/>
    <property type="match status" value="1"/>
</dbReference>
<evidence type="ECO:0000256" key="4">
    <source>
        <dbReference type="ARBA" id="ARBA00022763"/>
    </source>
</evidence>
<dbReference type="GO" id="GO:0005524">
    <property type="term" value="F:ATP binding"/>
    <property type="evidence" value="ECO:0007669"/>
    <property type="project" value="UniProtKB-UniRule"/>
</dbReference>
<dbReference type="FunFam" id="3.40.50.300:FF:000011">
    <property type="entry name" value="Putative ABC transporter ATP-binding component"/>
    <property type="match status" value="1"/>
</dbReference>
<dbReference type="InterPro" id="IPR043686">
    <property type="entry name" value="Uup"/>
</dbReference>
<keyword evidence="3 11" id="KW-0547">Nucleotide-binding</keyword>
<keyword evidence="6 11" id="KW-0067">ATP-binding</keyword>
<feature type="domain" description="Rhodanese" evidence="13">
    <location>
        <begin position="512"/>
        <end position="532"/>
    </location>
</feature>
<feature type="domain" description="ABC transporter" evidence="14">
    <location>
        <begin position="4"/>
        <end position="250"/>
    </location>
</feature>
<dbReference type="PROSITE" id="PS50206">
    <property type="entry name" value="RHODANESE_3"/>
    <property type="match status" value="1"/>
</dbReference>
<dbReference type="SMART" id="SM00382">
    <property type="entry name" value="AAA"/>
    <property type="match status" value="2"/>
</dbReference>
<dbReference type="PROSITE" id="PS00211">
    <property type="entry name" value="ABC_TRANSPORTER_1"/>
    <property type="match status" value="2"/>
</dbReference>
<dbReference type="GO" id="GO:0006281">
    <property type="term" value="P:DNA repair"/>
    <property type="evidence" value="ECO:0007669"/>
    <property type="project" value="UniProtKB-KW"/>
</dbReference>
<feature type="binding site" evidence="11">
    <location>
        <begin position="36"/>
        <end position="43"/>
    </location>
    <ligand>
        <name>ATP</name>
        <dbReference type="ChEBI" id="CHEBI:30616"/>
        <label>1</label>
    </ligand>
</feature>
<evidence type="ECO:0000313" key="16">
    <source>
        <dbReference type="Proteomes" id="UP000253769"/>
    </source>
</evidence>
<protein>
    <recommendedName>
        <fullName evidence="11">ATP-binding protein Uup</fullName>
        <ecNumber evidence="11">3.6.1.-</ecNumber>
    </recommendedName>
</protein>
<evidence type="ECO:0000256" key="11">
    <source>
        <dbReference type="HAMAP-Rule" id="MF_00848"/>
    </source>
</evidence>
<dbReference type="GO" id="GO:0003677">
    <property type="term" value="F:DNA binding"/>
    <property type="evidence" value="ECO:0007669"/>
    <property type="project" value="UniProtKB-UniRule"/>
</dbReference>
<keyword evidence="1 11" id="KW-0963">Cytoplasm</keyword>
<dbReference type="Gene3D" id="1.10.287.380">
    <property type="entry name" value="Valyl-tRNA synthetase, C-terminal domain"/>
    <property type="match status" value="1"/>
</dbReference>
<keyword evidence="7 11" id="KW-0238">DNA-binding</keyword>
<dbReference type="AlphaFoldDB" id="A0A369WRN0"/>
<dbReference type="GO" id="GO:0016887">
    <property type="term" value="F:ATP hydrolysis activity"/>
    <property type="evidence" value="ECO:0007669"/>
    <property type="project" value="UniProtKB-UniRule"/>
</dbReference>
<dbReference type="SUPFAM" id="SSF52540">
    <property type="entry name" value="P-loop containing nucleoside triphosphate hydrolases"/>
    <property type="match status" value="2"/>
</dbReference>
<feature type="region of interest" description="Disordered" evidence="12">
    <location>
        <begin position="537"/>
        <end position="573"/>
    </location>
</feature>
<evidence type="ECO:0000256" key="6">
    <source>
        <dbReference type="ARBA" id="ARBA00022840"/>
    </source>
</evidence>
<dbReference type="FunFam" id="3.40.50.300:FF:000309">
    <property type="entry name" value="ABC transporter ATP-binding protein"/>
    <property type="match status" value="1"/>
</dbReference>
<reference evidence="15 16" key="1">
    <citation type="submission" date="2018-07" db="EMBL/GenBank/DDBJ databases">
        <title>Motiliproteus coralliicola sp. nov., a bacterium isolated from Coral.</title>
        <authorList>
            <person name="Wang G."/>
        </authorList>
    </citation>
    <scope>NUCLEOTIDE SEQUENCE [LARGE SCALE GENOMIC DNA]</scope>
    <source>
        <strain evidence="15 16">C34</strain>
    </source>
</reference>
<dbReference type="InterPro" id="IPR032524">
    <property type="entry name" value="ABC_tran_C"/>
</dbReference>
<evidence type="ECO:0000256" key="5">
    <source>
        <dbReference type="ARBA" id="ARBA00022801"/>
    </source>
</evidence>
<comment type="similarity">
    <text evidence="10 11">Belongs to the ABC transporter superfamily. ABCF family. Uup subfamily.</text>
</comment>
<comment type="function">
    <text evidence="11">Probably plays a role in ribosome assembly or function. May be involved in resolution of branched DNA intermediates that result from template switching in postreplication gaps. Binds DNA and has ATPase activity.</text>
</comment>
<dbReference type="GO" id="GO:0005737">
    <property type="term" value="C:cytoplasm"/>
    <property type="evidence" value="ECO:0007669"/>
    <property type="project" value="UniProtKB-SubCell"/>
</dbReference>
<dbReference type="InterPro" id="IPR003439">
    <property type="entry name" value="ABC_transporter-like_ATP-bd"/>
</dbReference>
<dbReference type="CDD" id="cd03221">
    <property type="entry name" value="ABCF_EF-3"/>
    <property type="match status" value="2"/>
</dbReference>
<dbReference type="OrthoDB" id="9776369at2"/>
<dbReference type="Gene3D" id="3.40.50.300">
    <property type="entry name" value="P-loop containing nucleotide triphosphate hydrolases"/>
    <property type="match status" value="2"/>
</dbReference>
<dbReference type="RefSeq" id="WP_114693903.1">
    <property type="nucleotide sequence ID" value="NZ_QQOH01000001.1"/>
</dbReference>
<dbReference type="Pfam" id="PF00005">
    <property type="entry name" value="ABC_tran"/>
    <property type="match status" value="2"/>
</dbReference>
<dbReference type="PROSITE" id="PS50893">
    <property type="entry name" value="ABC_TRANSPORTER_2"/>
    <property type="match status" value="2"/>
</dbReference>
<keyword evidence="5 11" id="KW-0378">Hydrolase</keyword>
<evidence type="ECO:0000256" key="7">
    <source>
        <dbReference type="ARBA" id="ARBA00023125"/>
    </source>
</evidence>
<evidence type="ECO:0000256" key="3">
    <source>
        <dbReference type="ARBA" id="ARBA00022741"/>
    </source>
</evidence>
<dbReference type="InterPro" id="IPR032781">
    <property type="entry name" value="ABC_tran_Xtn"/>
</dbReference>
<dbReference type="HAMAP" id="MF_00848">
    <property type="entry name" value="Uup"/>
    <property type="match status" value="1"/>
</dbReference>
<evidence type="ECO:0000259" key="13">
    <source>
        <dbReference type="PROSITE" id="PS50206"/>
    </source>
</evidence>
<keyword evidence="4 11" id="KW-0227">DNA damage</keyword>
<gene>
    <name evidence="11" type="primary">uup</name>
    <name evidence="15" type="ORF">DV711_01635</name>
</gene>
<dbReference type="PANTHER" id="PTHR42855:SF1">
    <property type="entry name" value="ABC TRANSPORTER DOMAIN-CONTAINING PROTEIN"/>
    <property type="match status" value="1"/>
</dbReference>
<dbReference type="EMBL" id="QQOH01000001">
    <property type="protein sequence ID" value="RDE24317.1"/>
    <property type="molecule type" value="Genomic_DNA"/>
</dbReference>